<reference evidence="1" key="1">
    <citation type="submission" date="2018-08" db="EMBL/GenBank/DDBJ databases">
        <title>Draft genome sequence of azole-resistant Aspergillus thermomutatus (Neosartorya pseudofischeri) strain HMR AF 39, isolated from a human nasal aspirate.</title>
        <authorList>
            <person name="Parent-Michaud M."/>
            <person name="Dufresne P.J."/>
            <person name="Fournier E."/>
            <person name="Martineau C."/>
            <person name="Moreira S."/>
            <person name="Perkins V."/>
            <person name="De Repentigny L."/>
            <person name="Dufresne S.F."/>
        </authorList>
    </citation>
    <scope>NUCLEOTIDE SEQUENCE [LARGE SCALE GENOMIC DNA]</scope>
    <source>
        <strain evidence="1">HMR AF 39</strain>
    </source>
</reference>
<proteinExistence type="predicted"/>
<sequence>MSRLWGEVSREAEVYRALQRAQESAVPVFIGTINSAQTYFLHGAGRIRHMLLMGWGGESVGHTLYRKGRVDDRRRQAVAGGRWGGAKGAVYRAQLAVRSFTLSQLRFSSGHGLLSLWVPRPWFLVPPSPSSLDRDPQRTVVRCGSSSTAASPRWVSVRTSWSP</sequence>
<dbReference type="STRING" id="41047.A0A397HCI2"/>
<dbReference type="GeneID" id="38129931"/>
<dbReference type="OrthoDB" id="2156052at2759"/>
<comment type="caution">
    <text evidence="1">The sequence shown here is derived from an EMBL/GenBank/DDBJ whole genome shotgun (WGS) entry which is preliminary data.</text>
</comment>
<protein>
    <submittedName>
        <fullName evidence="1">Uncharacterized protein</fullName>
    </submittedName>
</protein>
<dbReference type="Proteomes" id="UP000215305">
    <property type="component" value="Unassembled WGS sequence"/>
</dbReference>
<dbReference type="RefSeq" id="XP_026615343.1">
    <property type="nucleotide sequence ID" value="XM_026761576.1"/>
</dbReference>
<name>A0A397HCI2_ASPTH</name>
<evidence type="ECO:0000313" key="1">
    <source>
        <dbReference type="EMBL" id="RHZ58150.1"/>
    </source>
</evidence>
<dbReference type="AlphaFoldDB" id="A0A397HCI2"/>
<organism evidence="1 2">
    <name type="scientific">Aspergillus thermomutatus</name>
    <name type="common">Neosartorya pseudofischeri</name>
    <dbReference type="NCBI Taxonomy" id="41047"/>
    <lineage>
        <taxon>Eukaryota</taxon>
        <taxon>Fungi</taxon>
        <taxon>Dikarya</taxon>
        <taxon>Ascomycota</taxon>
        <taxon>Pezizomycotina</taxon>
        <taxon>Eurotiomycetes</taxon>
        <taxon>Eurotiomycetidae</taxon>
        <taxon>Eurotiales</taxon>
        <taxon>Aspergillaceae</taxon>
        <taxon>Aspergillus</taxon>
        <taxon>Aspergillus subgen. Fumigati</taxon>
    </lineage>
</organism>
<dbReference type="VEuPathDB" id="FungiDB:CDV56_107957"/>
<dbReference type="EMBL" id="NKHU02000071">
    <property type="protein sequence ID" value="RHZ58150.1"/>
    <property type="molecule type" value="Genomic_DNA"/>
</dbReference>
<evidence type="ECO:0000313" key="2">
    <source>
        <dbReference type="Proteomes" id="UP000215305"/>
    </source>
</evidence>
<accession>A0A397HCI2</accession>
<gene>
    <name evidence="1" type="ORF">CDV56_107957</name>
</gene>
<keyword evidence="2" id="KW-1185">Reference proteome</keyword>